<feature type="transmembrane region" description="Helical" evidence="7">
    <location>
        <begin position="252"/>
        <end position="274"/>
    </location>
</feature>
<dbReference type="InterPro" id="IPR030182">
    <property type="entry name" value="PUP_plant"/>
</dbReference>
<comment type="caution">
    <text evidence="8">The sequence shown here is derived from an EMBL/GenBank/DDBJ whole genome shotgun (WGS) entry which is preliminary data.</text>
</comment>
<evidence type="ECO:0000313" key="9">
    <source>
        <dbReference type="Proteomes" id="UP001454036"/>
    </source>
</evidence>
<comment type="caution">
    <text evidence="7">Lacks conserved residue(s) required for the propagation of feature annotation.</text>
</comment>
<accession>A0AAV3PAS4</accession>
<dbReference type="InterPro" id="IPR037185">
    <property type="entry name" value="EmrE-like"/>
</dbReference>
<feature type="transmembrane region" description="Helical" evidence="7">
    <location>
        <begin position="85"/>
        <end position="104"/>
    </location>
</feature>
<name>A0AAV3PAS4_LITER</name>
<keyword evidence="4 7" id="KW-0812">Transmembrane</keyword>
<feature type="transmembrane region" description="Helical" evidence="7">
    <location>
        <begin position="206"/>
        <end position="232"/>
    </location>
</feature>
<sequence>MENNRSNIPLIKFFLFLSSFLLLAGGCVGSLITRLYFIHGGSRIWLASWLQTTACPIILIPLFISYLKRRKSQGFNAKIILMKPFLFISASIIGLIFGAIDYLYSYGSSKLPVSTGSLIFACQLAFTAGFAFILVKQKLTPYTINSIVLLTVGAAVLAFNASTDRPKGESKKEYLIGFMIMGLAAVLNGLVTPLMELAYKKSHQTLTYTLAMEFDFVMCLIATAFSTVGMLVNNDFKAIGREAREYELGQVIYYMVLVGDAIAWQCMLLGINGVIFCASSLFLGILSAVSIPITEVLAVIFFHEKFQAQKGVSLVLSIWGFVSYVYGEINDHNNKLKRTPQVGTLQVANFDKSLDEKHTLPIEKHMHATQ</sequence>
<dbReference type="Pfam" id="PF16913">
    <property type="entry name" value="PUNUT"/>
    <property type="match status" value="1"/>
</dbReference>
<dbReference type="SUPFAM" id="SSF103481">
    <property type="entry name" value="Multidrug resistance efflux transporter EmrE"/>
    <property type="match status" value="1"/>
</dbReference>
<dbReference type="PANTHER" id="PTHR31376:SF1">
    <property type="entry name" value="PURINE PERMEASE 2"/>
    <property type="match status" value="1"/>
</dbReference>
<proteinExistence type="inferred from homology"/>
<dbReference type="GO" id="GO:0015211">
    <property type="term" value="F:purine nucleoside transmembrane transporter activity"/>
    <property type="evidence" value="ECO:0007669"/>
    <property type="project" value="UniProtKB-UniRule"/>
</dbReference>
<dbReference type="AlphaFoldDB" id="A0AAV3PAS4"/>
<protein>
    <recommendedName>
        <fullName evidence="7">Probable purine permease</fullName>
    </recommendedName>
</protein>
<evidence type="ECO:0000256" key="1">
    <source>
        <dbReference type="ARBA" id="ARBA00004141"/>
    </source>
</evidence>
<organism evidence="8 9">
    <name type="scientific">Lithospermum erythrorhizon</name>
    <name type="common">Purple gromwell</name>
    <name type="synonym">Lithospermum officinale var. erythrorhizon</name>
    <dbReference type="NCBI Taxonomy" id="34254"/>
    <lineage>
        <taxon>Eukaryota</taxon>
        <taxon>Viridiplantae</taxon>
        <taxon>Streptophyta</taxon>
        <taxon>Embryophyta</taxon>
        <taxon>Tracheophyta</taxon>
        <taxon>Spermatophyta</taxon>
        <taxon>Magnoliopsida</taxon>
        <taxon>eudicotyledons</taxon>
        <taxon>Gunneridae</taxon>
        <taxon>Pentapetalae</taxon>
        <taxon>asterids</taxon>
        <taxon>lamiids</taxon>
        <taxon>Boraginales</taxon>
        <taxon>Boraginaceae</taxon>
        <taxon>Boraginoideae</taxon>
        <taxon>Lithospermeae</taxon>
        <taxon>Lithospermum</taxon>
    </lineage>
</organism>
<feature type="transmembrane region" description="Helical" evidence="7">
    <location>
        <begin position="308"/>
        <end position="327"/>
    </location>
</feature>
<keyword evidence="5 7" id="KW-1133">Transmembrane helix</keyword>
<evidence type="ECO:0000256" key="2">
    <source>
        <dbReference type="ARBA" id="ARBA00006213"/>
    </source>
</evidence>
<evidence type="ECO:0000313" key="8">
    <source>
        <dbReference type="EMBL" id="GAA0148515.1"/>
    </source>
</evidence>
<dbReference type="PROSITE" id="PS51257">
    <property type="entry name" value="PROKAR_LIPOPROTEIN"/>
    <property type="match status" value="1"/>
</dbReference>
<evidence type="ECO:0000256" key="5">
    <source>
        <dbReference type="ARBA" id="ARBA00022989"/>
    </source>
</evidence>
<dbReference type="PANTHER" id="PTHR31376">
    <property type="entry name" value="OS09G0467300 PROTEIN-RELATED"/>
    <property type="match status" value="1"/>
</dbReference>
<dbReference type="GO" id="GO:0005345">
    <property type="term" value="F:purine nucleobase transmembrane transporter activity"/>
    <property type="evidence" value="ECO:0007669"/>
    <property type="project" value="UniProtKB-UniRule"/>
</dbReference>
<evidence type="ECO:0000256" key="4">
    <source>
        <dbReference type="ARBA" id="ARBA00022692"/>
    </source>
</evidence>
<evidence type="ECO:0000256" key="7">
    <source>
        <dbReference type="RuleBase" id="RU368015"/>
    </source>
</evidence>
<dbReference type="EMBL" id="BAABME010017038">
    <property type="protein sequence ID" value="GAA0148515.1"/>
    <property type="molecule type" value="Genomic_DNA"/>
</dbReference>
<evidence type="ECO:0000256" key="3">
    <source>
        <dbReference type="ARBA" id="ARBA00022448"/>
    </source>
</evidence>
<dbReference type="GO" id="GO:0016020">
    <property type="term" value="C:membrane"/>
    <property type="evidence" value="ECO:0007669"/>
    <property type="project" value="UniProtKB-SubCell"/>
</dbReference>
<keyword evidence="3 7" id="KW-0813">Transport</keyword>
<keyword evidence="6 7" id="KW-0472">Membrane</keyword>
<dbReference type="Proteomes" id="UP001454036">
    <property type="component" value="Unassembled WGS sequence"/>
</dbReference>
<gene>
    <name evidence="8" type="ORF">LIER_36738</name>
</gene>
<feature type="transmembrane region" description="Helical" evidence="7">
    <location>
        <begin position="116"/>
        <end position="135"/>
    </location>
</feature>
<comment type="subcellular location">
    <subcellularLocation>
        <location evidence="1 7">Membrane</location>
        <topology evidence="1 7">Multi-pass membrane protein</topology>
    </subcellularLocation>
</comment>
<feature type="transmembrane region" description="Helical" evidence="7">
    <location>
        <begin position="174"/>
        <end position="194"/>
    </location>
</feature>
<keyword evidence="9" id="KW-1185">Reference proteome</keyword>
<feature type="transmembrane region" description="Helical" evidence="7">
    <location>
        <begin position="45"/>
        <end position="64"/>
    </location>
</feature>
<feature type="transmembrane region" description="Helical" evidence="7">
    <location>
        <begin position="142"/>
        <end position="162"/>
    </location>
</feature>
<reference evidence="8 9" key="1">
    <citation type="submission" date="2024-01" db="EMBL/GenBank/DDBJ databases">
        <title>The complete chloroplast genome sequence of Lithospermum erythrorhizon: insights into the phylogenetic relationship among Boraginaceae species and the maternal lineages of purple gromwells.</title>
        <authorList>
            <person name="Okada T."/>
            <person name="Watanabe K."/>
        </authorList>
    </citation>
    <scope>NUCLEOTIDE SEQUENCE [LARGE SCALE GENOMIC DNA]</scope>
</reference>
<feature type="transmembrane region" description="Helical" evidence="7">
    <location>
        <begin position="281"/>
        <end position="302"/>
    </location>
</feature>
<evidence type="ECO:0000256" key="6">
    <source>
        <dbReference type="ARBA" id="ARBA00023136"/>
    </source>
</evidence>
<comment type="similarity">
    <text evidence="2 7">Belongs to the purine permeases (TC 2.A.7.14) family.</text>
</comment>